<protein>
    <recommendedName>
        <fullName evidence="1">DUF2169 domain-containing protein</fullName>
    </recommendedName>
</protein>
<accession>A0A3B0YB92</accession>
<organism evidence="2">
    <name type="scientific">hydrothermal vent metagenome</name>
    <dbReference type="NCBI Taxonomy" id="652676"/>
    <lineage>
        <taxon>unclassified sequences</taxon>
        <taxon>metagenomes</taxon>
        <taxon>ecological metagenomes</taxon>
    </lineage>
</organism>
<reference evidence="2" key="1">
    <citation type="submission" date="2018-06" db="EMBL/GenBank/DDBJ databases">
        <authorList>
            <person name="Zhirakovskaya E."/>
        </authorList>
    </citation>
    <scope>NUCLEOTIDE SEQUENCE</scope>
</reference>
<evidence type="ECO:0000259" key="1">
    <source>
        <dbReference type="Pfam" id="PF09937"/>
    </source>
</evidence>
<dbReference type="EMBL" id="UOFL01000050">
    <property type="protein sequence ID" value="VAW74080.1"/>
    <property type="molecule type" value="Genomic_DNA"/>
</dbReference>
<dbReference type="Pfam" id="PF09937">
    <property type="entry name" value="DUF2169"/>
    <property type="match status" value="1"/>
</dbReference>
<evidence type="ECO:0000313" key="2">
    <source>
        <dbReference type="EMBL" id="VAW74080.1"/>
    </source>
</evidence>
<proteinExistence type="predicted"/>
<sequence>MLELANQSHWAAGIYPGWGKDKNYQYTLVVKQSFNFELTGELVATNESTVIRQQDEYHGDPLQSSLKSANEVAPFKQGSEIIIVGTAYPHKPQAKASPVKVEIKGDTLQWKKELVVSGTRIWTKGFLGLKASEARILKPTPLTYEFSYGGSHPENEEIVVETNPAGMGYVGKGKNIENVKLPQIEAMDSLISSPKDTPVAAGFAPIAPFWSPRDQLNQDINEQAARNGDCHYGNNVPDNLHHCAPEDQQFSQAFTGKEMISLSGFFESVRSINLRLALETPDMILLDSEQEEYLTPVLDTIIINTDVQTVECLWRCAIPHERTETEIGWVYVRDEATTQQLEQEFQTA</sequence>
<dbReference type="AlphaFoldDB" id="A0A3B0YB92"/>
<dbReference type="InterPro" id="IPR018683">
    <property type="entry name" value="DUF2169"/>
</dbReference>
<feature type="domain" description="DUF2169" evidence="1">
    <location>
        <begin position="25"/>
        <end position="315"/>
    </location>
</feature>
<gene>
    <name evidence="2" type="ORF">MNBD_GAMMA12-2743</name>
</gene>
<name>A0A3B0YB92_9ZZZZ</name>